<protein>
    <submittedName>
        <fullName evidence="1">Uncharacterized protein</fullName>
    </submittedName>
</protein>
<name>A0A812Y1V0_SYMPI</name>
<evidence type="ECO:0000313" key="1">
    <source>
        <dbReference type="EMBL" id="CAE7758610.1"/>
    </source>
</evidence>
<gene>
    <name evidence="1" type="ORF">SPIL2461_LOCUS22096</name>
</gene>
<dbReference type="EMBL" id="CAJNIZ010046881">
    <property type="protein sequence ID" value="CAE7758610.1"/>
    <property type="molecule type" value="Genomic_DNA"/>
</dbReference>
<accession>A0A812Y1V0</accession>
<comment type="caution">
    <text evidence="1">The sequence shown here is derived from an EMBL/GenBank/DDBJ whole genome shotgun (WGS) entry which is preliminary data.</text>
</comment>
<organism evidence="1 2">
    <name type="scientific">Symbiodinium pilosum</name>
    <name type="common">Dinoflagellate</name>
    <dbReference type="NCBI Taxonomy" id="2952"/>
    <lineage>
        <taxon>Eukaryota</taxon>
        <taxon>Sar</taxon>
        <taxon>Alveolata</taxon>
        <taxon>Dinophyceae</taxon>
        <taxon>Suessiales</taxon>
        <taxon>Symbiodiniaceae</taxon>
        <taxon>Symbiodinium</taxon>
    </lineage>
</organism>
<proteinExistence type="predicted"/>
<reference evidence="1" key="1">
    <citation type="submission" date="2021-02" db="EMBL/GenBank/DDBJ databases">
        <authorList>
            <person name="Dougan E. K."/>
            <person name="Rhodes N."/>
            <person name="Thang M."/>
            <person name="Chan C."/>
        </authorList>
    </citation>
    <scope>NUCLEOTIDE SEQUENCE</scope>
</reference>
<dbReference type="AlphaFoldDB" id="A0A812Y1V0"/>
<evidence type="ECO:0000313" key="2">
    <source>
        <dbReference type="Proteomes" id="UP000649617"/>
    </source>
</evidence>
<feature type="non-terminal residue" evidence="1">
    <location>
        <position position="1"/>
    </location>
</feature>
<dbReference type="Proteomes" id="UP000649617">
    <property type="component" value="Unassembled WGS sequence"/>
</dbReference>
<feature type="non-terminal residue" evidence="1">
    <location>
        <position position="61"/>
    </location>
</feature>
<keyword evidence="2" id="KW-1185">Reference proteome</keyword>
<sequence>TPSHTLKLHSSYICFPHATWSPTTFARCWSYTATWPTRSSWRAARRRSDLSMSLRLALTLE</sequence>